<dbReference type="Proteomes" id="UP000620124">
    <property type="component" value="Unassembled WGS sequence"/>
</dbReference>
<proteinExistence type="inferred from homology"/>
<evidence type="ECO:0000313" key="8">
    <source>
        <dbReference type="Proteomes" id="UP000620124"/>
    </source>
</evidence>
<evidence type="ECO:0000256" key="1">
    <source>
        <dbReference type="ARBA" id="ARBA00007992"/>
    </source>
</evidence>
<dbReference type="PRINTS" id="PR00420">
    <property type="entry name" value="RNGMNOXGNASE"/>
</dbReference>
<organism evidence="7 8">
    <name type="scientific">Mycena venus</name>
    <dbReference type="NCBI Taxonomy" id="2733690"/>
    <lineage>
        <taxon>Eukaryota</taxon>
        <taxon>Fungi</taxon>
        <taxon>Dikarya</taxon>
        <taxon>Basidiomycota</taxon>
        <taxon>Agaricomycotina</taxon>
        <taxon>Agaricomycetes</taxon>
        <taxon>Agaricomycetidae</taxon>
        <taxon>Agaricales</taxon>
        <taxon>Marasmiineae</taxon>
        <taxon>Mycenaceae</taxon>
        <taxon>Mycena</taxon>
    </lineage>
</organism>
<dbReference type="Gene3D" id="3.50.50.60">
    <property type="entry name" value="FAD/NAD(P)-binding domain"/>
    <property type="match status" value="1"/>
</dbReference>
<comment type="caution">
    <text evidence="7">The sequence shown here is derived from an EMBL/GenBank/DDBJ whole genome shotgun (WGS) entry which is preliminary data.</text>
</comment>
<dbReference type="InterPro" id="IPR002938">
    <property type="entry name" value="FAD-bd"/>
</dbReference>
<evidence type="ECO:0000256" key="4">
    <source>
        <dbReference type="ARBA" id="ARBA00023002"/>
    </source>
</evidence>
<dbReference type="EMBL" id="JACAZI010000015">
    <property type="protein sequence ID" value="KAF7344154.1"/>
    <property type="molecule type" value="Genomic_DNA"/>
</dbReference>
<dbReference type="InterPro" id="IPR050493">
    <property type="entry name" value="FAD-dep_Monooxygenase_BioMet"/>
</dbReference>
<dbReference type="PANTHER" id="PTHR13789:SF314">
    <property type="entry name" value="FAD-BINDING DOMAIN-CONTAINING PROTEIN"/>
    <property type="match status" value="1"/>
</dbReference>
<keyword evidence="5" id="KW-0503">Monooxygenase</keyword>
<keyword evidence="4" id="KW-0560">Oxidoreductase</keyword>
<dbReference type="GO" id="GO:0004497">
    <property type="term" value="F:monooxygenase activity"/>
    <property type="evidence" value="ECO:0007669"/>
    <property type="project" value="UniProtKB-KW"/>
</dbReference>
<comment type="similarity">
    <text evidence="1">Belongs to the paxM FAD-dependent monooxygenase family.</text>
</comment>
<evidence type="ECO:0000259" key="6">
    <source>
        <dbReference type="Pfam" id="PF01494"/>
    </source>
</evidence>
<reference evidence="7" key="1">
    <citation type="submission" date="2020-05" db="EMBL/GenBank/DDBJ databases">
        <title>Mycena genomes resolve the evolution of fungal bioluminescence.</title>
        <authorList>
            <person name="Tsai I.J."/>
        </authorList>
    </citation>
    <scope>NUCLEOTIDE SEQUENCE</scope>
    <source>
        <strain evidence="7">CCC161011</strain>
    </source>
</reference>
<protein>
    <submittedName>
        <fullName evidence="7">FAD/NAD(P)-binding domain-containing protein</fullName>
    </submittedName>
</protein>
<name>A0A8H7CND5_9AGAR</name>
<dbReference type="InterPro" id="IPR036188">
    <property type="entry name" value="FAD/NAD-bd_sf"/>
</dbReference>
<dbReference type="OrthoDB" id="9993796at2759"/>
<evidence type="ECO:0000256" key="3">
    <source>
        <dbReference type="ARBA" id="ARBA00022827"/>
    </source>
</evidence>
<feature type="domain" description="FAD-binding" evidence="6">
    <location>
        <begin position="11"/>
        <end position="369"/>
    </location>
</feature>
<dbReference type="GO" id="GO:0071949">
    <property type="term" value="F:FAD binding"/>
    <property type="evidence" value="ECO:0007669"/>
    <property type="project" value="InterPro"/>
</dbReference>
<dbReference type="AlphaFoldDB" id="A0A8H7CND5"/>
<evidence type="ECO:0000313" key="7">
    <source>
        <dbReference type="EMBL" id="KAF7344154.1"/>
    </source>
</evidence>
<dbReference type="SUPFAM" id="SSF54373">
    <property type="entry name" value="FAD-linked reductases, C-terminal domain"/>
    <property type="match status" value="1"/>
</dbReference>
<dbReference type="SUPFAM" id="SSF51905">
    <property type="entry name" value="FAD/NAD(P)-binding domain"/>
    <property type="match status" value="1"/>
</dbReference>
<dbReference type="PANTHER" id="PTHR13789">
    <property type="entry name" value="MONOOXYGENASE"/>
    <property type="match status" value="1"/>
</dbReference>
<sequence length="418" mass="45818">MAAASPPPLRIFVVGAGLGGLAAAVSLRRQGHRVEIFESSLMNKEIGAAITVQANAMHVLEYFDYDPKNLKGVDYFGTVKFSAVGGEGVTHLAPLPRNDLERAGWFCHRTDLHDELKRLAMAEDGAGPPARLNLGHEVTLCDPAAGTLTLKNGEVQQADLIIGADGIHSVIRTSVLGSVQKALPSGISTFHCLFDASKLKGRADMEWFSEGISGGRMVVAPEEHIRMLFLFPCRRGALINVVAYHVDDRVPDKDQDKRDWNATVAVEEVLDEFKGFHPRYLKFLELADPPILRWQLRVLPILPTWINGRTALLGDAAHATLPTLGQGAGMALEDAAAIGCLIPLGTRREDIPARLEAYQYLRKARGEFVNRESLEQATQPAKWGLYARSKDMQEFLIGHDAVGTARKYSDNNFAPRRG</sequence>
<gene>
    <name evidence="7" type="ORF">MVEN_01705600</name>
</gene>
<keyword evidence="3" id="KW-0274">FAD</keyword>
<keyword evidence="8" id="KW-1185">Reference proteome</keyword>
<dbReference type="Pfam" id="PF01494">
    <property type="entry name" value="FAD_binding_3"/>
    <property type="match status" value="1"/>
</dbReference>
<accession>A0A8H7CND5</accession>
<keyword evidence="2" id="KW-0285">Flavoprotein</keyword>
<evidence type="ECO:0000256" key="2">
    <source>
        <dbReference type="ARBA" id="ARBA00022630"/>
    </source>
</evidence>
<evidence type="ECO:0000256" key="5">
    <source>
        <dbReference type="ARBA" id="ARBA00023033"/>
    </source>
</evidence>